<dbReference type="Proteomes" id="UP001060085">
    <property type="component" value="Linkage Group LG04"/>
</dbReference>
<reference evidence="2" key="1">
    <citation type="journal article" date="2023" name="Nat. Plants">
        <title>Single-cell RNA sequencing provides a high-resolution roadmap for understanding the multicellular compartmentation of specialized metabolism.</title>
        <authorList>
            <person name="Sun S."/>
            <person name="Shen X."/>
            <person name="Li Y."/>
            <person name="Li Y."/>
            <person name="Wang S."/>
            <person name="Li R."/>
            <person name="Zhang H."/>
            <person name="Shen G."/>
            <person name="Guo B."/>
            <person name="Wei J."/>
            <person name="Xu J."/>
            <person name="St-Pierre B."/>
            <person name="Chen S."/>
            <person name="Sun C."/>
        </authorList>
    </citation>
    <scope>NUCLEOTIDE SEQUENCE [LARGE SCALE GENOMIC DNA]</scope>
</reference>
<sequence>MFLRRFGICGEESSRKNVSGTRPYLCQRSGMLGRTGQQAKFVDQFSKSKELEELYKHQSGEEGENERFHEAKKKVEEEAAVTGTVVPDNLAFMAIVVGGVRRGHVYGAGLEVVHLRAESSQTLSCRGLALICPDMLRTVEAAVYRADLVYIPPPLILDLVRAAMGTDTSTSSPPAPDVDSEVPTLDGVVRSSSTPLPLFVLLALIMPSCLLVILEQIRMTVGNRNTDDTQSVGNICLYSLPTDITTSTKLFNYADVSQEFQRYSVRK</sequence>
<name>A0ACC0B2U2_CATRO</name>
<gene>
    <name evidence="1" type="ORF">M9H77_16817</name>
</gene>
<organism evidence="1 2">
    <name type="scientific">Catharanthus roseus</name>
    <name type="common">Madagascar periwinkle</name>
    <name type="synonym">Vinca rosea</name>
    <dbReference type="NCBI Taxonomy" id="4058"/>
    <lineage>
        <taxon>Eukaryota</taxon>
        <taxon>Viridiplantae</taxon>
        <taxon>Streptophyta</taxon>
        <taxon>Embryophyta</taxon>
        <taxon>Tracheophyta</taxon>
        <taxon>Spermatophyta</taxon>
        <taxon>Magnoliopsida</taxon>
        <taxon>eudicotyledons</taxon>
        <taxon>Gunneridae</taxon>
        <taxon>Pentapetalae</taxon>
        <taxon>asterids</taxon>
        <taxon>lamiids</taxon>
        <taxon>Gentianales</taxon>
        <taxon>Apocynaceae</taxon>
        <taxon>Rauvolfioideae</taxon>
        <taxon>Vinceae</taxon>
        <taxon>Catharanthinae</taxon>
        <taxon>Catharanthus</taxon>
    </lineage>
</organism>
<dbReference type="EMBL" id="CM044704">
    <property type="protein sequence ID" value="KAI5666964.1"/>
    <property type="molecule type" value="Genomic_DNA"/>
</dbReference>
<evidence type="ECO:0000313" key="2">
    <source>
        <dbReference type="Proteomes" id="UP001060085"/>
    </source>
</evidence>
<keyword evidence="2" id="KW-1185">Reference proteome</keyword>
<accession>A0ACC0B2U2</accession>
<protein>
    <submittedName>
        <fullName evidence="1">Uncharacterized protein</fullName>
    </submittedName>
</protein>
<evidence type="ECO:0000313" key="1">
    <source>
        <dbReference type="EMBL" id="KAI5666964.1"/>
    </source>
</evidence>
<comment type="caution">
    <text evidence="1">The sequence shown here is derived from an EMBL/GenBank/DDBJ whole genome shotgun (WGS) entry which is preliminary data.</text>
</comment>
<proteinExistence type="predicted"/>